<dbReference type="Proteomes" id="UP000076858">
    <property type="component" value="Unassembled WGS sequence"/>
</dbReference>
<name>A0A164ZGF4_9CRUS</name>
<dbReference type="InterPro" id="IPR006011">
    <property type="entry name" value="Syntaxin_N"/>
</dbReference>
<evidence type="ECO:0000256" key="2">
    <source>
        <dbReference type="ARBA" id="ARBA00022700"/>
    </source>
</evidence>
<organism evidence="4 5">
    <name type="scientific">Daphnia magna</name>
    <dbReference type="NCBI Taxonomy" id="35525"/>
    <lineage>
        <taxon>Eukaryota</taxon>
        <taxon>Metazoa</taxon>
        <taxon>Ecdysozoa</taxon>
        <taxon>Arthropoda</taxon>
        <taxon>Crustacea</taxon>
        <taxon>Branchiopoda</taxon>
        <taxon>Diplostraca</taxon>
        <taxon>Cladocera</taxon>
        <taxon>Anomopoda</taxon>
        <taxon>Daphniidae</taxon>
        <taxon>Daphnia</taxon>
    </lineage>
</organism>
<keyword evidence="2" id="KW-0734">Signal transduction inhibitor</keyword>
<evidence type="ECO:0000259" key="3">
    <source>
        <dbReference type="Pfam" id="PF14523"/>
    </source>
</evidence>
<evidence type="ECO:0000313" key="4">
    <source>
        <dbReference type="EMBL" id="KZS16327.1"/>
    </source>
</evidence>
<dbReference type="EMBL" id="LRGB01000725">
    <property type="protein sequence ID" value="KZS16327.1"/>
    <property type="molecule type" value="Genomic_DNA"/>
</dbReference>
<dbReference type="Gene3D" id="1.20.58.70">
    <property type="match status" value="1"/>
</dbReference>
<dbReference type="AlphaFoldDB" id="A0A164ZGF4"/>
<sequence>MMPTSADYEISIDEHHSPANANHRAQKMIGEVNNLVAQFRQLLIIIGQPKDSPDVREKIRRLRRQCVESCKHTNQLLLPQIHSDIAAGIPLDTDHVIHFFCSCQLLVRELHKSHRLIQRKPLDMTSFYENRAGPSNLGTVFSQIILCKQLAPDFNAEELRSIRKDSEDLQRLIDDLSEFMPMEESYGRAFALAGEDKFSVWAKKRMLTNRRQRVAISNPLCRNIRALCCFSKPSYL</sequence>
<comment type="similarity">
    <text evidence="1">Belongs to the RGS7BP/RGS9BP family.</text>
</comment>
<evidence type="ECO:0000313" key="5">
    <source>
        <dbReference type="Proteomes" id="UP000076858"/>
    </source>
</evidence>
<dbReference type="Pfam" id="PF14523">
    <property type="entry name" value="Syntaxin_2"/>
    <property type="match status" value="1"/>
</dbReference>
<dbReference type="PANTHER" id="PTHR21029">
    <property type="entry name" value="R-SEVEN BINDING PROTEIN (R7BP) HOMOLOG"/>
    <property type="match status" value="1"/>
</dbReference>
<accession>A0A164ZGF4</accession>
<dbReference type="GO" id="GO:0016020">
    <property type="term" value="C:membrane"/>
    <property type="evidence" value="ECO:0007669"/>
    <property type="project" value="InterPro"/>
</dbReference>
<feature type="domain" description="Syntaxin N-terminal" evidence="3">
    <location>
        <begin position="27"/>
        <end position="77"/>
    </location>
</feature>
<reference evidence="4 5" key="1">
    <citation type="submission" date="2016-03" db="EMBL/GenBank/DDBJ databases">
        <title>EvidentialGene: Evidence-directed Construction of Genes on Genomes.</title>
        <authorList>
            <person name="Gilbert D.G."/>
            <person name="Choi J.-H."/>
            <person name="Mockaitis K."/>
            <person name="Colbourne J."/>
            <person name="Pfrender M."/>
        </authorList>
    </citation>
    <scope>NUCLEOTIDE SEQUENCE [LARGE SCALE GENOMIC DNA]</scope>
    <source>
        <strain evidence="4 5">Xinb3</strain>
        <tissue evidence="4">Complete organism</tissue>
    </source>
</reference>
<gene>
    <name evidence="4" type="ORF">APZ42_017975</name>
</gene>
<dbReference type="OrthoDB" id="9876293at2759"/>
<dbReference type="GO" id="GO:0009968">
    <property type="term" value="P:negative regulation of signal transduction"/>
    <property type="evidence" value="ECO:0007669"/>
    <property type="project" value="UniProtKB-KW"/>
</dbReference>
<comment type="caution">
    <text evidence="4">The sequence shown here is derived from an EMBL/GenBank/DDBJ whole genome shotgun (WGS) entry which is preliminary data.</text>
</comment>
<proteinExistence type="inferred from homology"/>
<keyword evidence="5" id="KW-1185">Reference proteome</keyword>
<dbReference type="InterPro" id="IPR026512">
    <property type="entry name" value="RGS7BP/RGS9BP"/>
</dbReference>
<evidence type="ECO:0000256" key="1">
    <source>
        <dbReference type="ARBA" id="ARBA00007457"/>
    </source>
</evidence>
<dbReference type="STRING" id="35525.A0A164ZGF4"/>
<protein>
    <recommendedName>
        <fullName evidence="3">Syntaxin N-terminal domain-containing protein</fullName>
    </recommendedName>
</protein>